<protein>
    <submittedName>
        <fullName evidence="4">HAD-superfamily subfamily IB hydrolase, TIGR01490</fullName>
    </submittedName>
</protein>
<dbReference type="PANTHER" id="PTHR43344:SF13">
    <property type="entry name" value="PHOSPHATASE RV3661-RELATED"/>
    <property type="match status" value="1"/>
</dbReference>
<evidence type="ECO:0000313" key="4">
    <source>
        <dbReference type="EMBL" id="SET62921.1"/>
    </source>
</evidence>
<accession>A0A1I0FXD8</accession>
<evidence type="ECO:0000256" key="3">
    <source>
        <dbReference type="ARBA" id="ARBA00022842"/>
    </source>
</evidence>
<proteinExistence type="predicted"/>
<dbReference type="GO" id="GO:0016787">
    <property type="term" value="F:hydrolase activity"/>
    <property type="evidence" value="ECO:0007669"/>
    <property type="project" value="UniProtKB-KW"/>
</dbReference>
<keyword evidence="5" id="KW-1185">Reference proteome</keyword>
<dbReference type="Proteomes" id="UP000242642">
    <property type="component" value="Unassembled WGS sequence"/>
</dbReference>
<gene>
    <name evidence="4" type="ORF">SAMN02583745_02924</name>
</gene>
<dbReference type="Pfam" id="PF12710">
    <property type="entry name" value="HAD"/>
    <property type="match status" value="1"/>
</dbReference>
<keyword evidence="1" id="KW-0479">Metal-binding</keyword>
<name>A0A1I0FXD8_9GAMM</name>
<dbReference type="SUPFAM" id="SSF56784">
    <property type="entry name" value="HAD-like"/>
    <property type="match status" value="1"/>
</dbReference>
<dbReference type="NCBIfam" id="TIGR01490">
    <property type="entry name" value="HAD-SF-IB-hyp1"/>
    <property type="match status" value="1"/>
</dbReference>
<evidence type="ECO:0000256" key="1">
    <source>
        <dbReference type="ARBA" id="ARBA00022723"/>
    </source>
</evidence>
<keyword evidence="3" id="KW-0460">Magnesium</keyword>
<dbReference type="PANTHER" id="PTHR43344">
    <property type="entry name" value="PHOSPHOSERINE PHOSPHATASE"/>
    <property type="match status" value="1"/>
</dbReference>
<dbReference type="InterPro" id="IPR023214">
    <property type="entry name" value="HAD_sf"/>
</dbReference>
<dbReference type="InterPro" id="IPR050582">
    <property type="entry name" value="HAD-like_SerB"/>
</dbReference>
<evidence type="ECO:0000256" key="2">
    <source>
        <dbReference type="ARBA" id="ARBA00022801"/>
    </source>
</evidence>
<dbReference type="EMBL" id="FOHV01000051">
    <property type="protein sequence ID" value="SET62921.1"/>
    <property type="molecule type" value="Genomic_DNA"/>
</dbReference>
<dbReference type="NCBIfam" id="TIGR01488">
    <property type="entry name" value="HAD-SF-IB"/>
    <property type="match status" value="1"/>
</dbReference>
<sequence length="224" mass="25753">MEIAYFDLDETIVSVDSTTLWLAWLVKQNLATETLLKEDERLLALYYEGRVDITQYIELSLLPIKGMDTEQVNTLVTQFVLEEIKPKLYVEALAKLEWHKKRGDHIVIISASSEHIVKPIAEFLGASVSFGVENEILYDKESNQQIYTGKIMGEPTFKEGKVKKILAYLANKKHELPSNLRSYAYSDSINDRFLLEFADHSYVINPNETLKQLATAKGWTVLYW</sequence>
<dbReference type="CDD" id="cd02612">
    <property type="entry name" value="HAD_PGPPase"/>
    <property type="match status" value="1"/>
</dbReference>
<dbReference type="InterPro" id="IPR036412">
    <property type="entry name" value="HAD-like_sf"/>
</dbReference>
<dbReference type="AlphaFoldDB" id="A0A1I0FXD8"/>
<dbReference type="RefSeq" id="WP_177168698.1">
    <property type="nucleotide sequence ID" value="NZ_FOHV01000051.1"/>
</dbReference>
<dbReference type="Gene3D" id="1.20.1440.100">
    <property type="entry name" value="SG protein - dephosphorylation function"/>
    <property type="match status" value="1"/>
</dbReference>
<dbReference type="GO" id="GO:0046872">
    <property type="term" value="F:metal ion binding"/>
    <property type="evidence" value="ECO:0007669"/>
    <property type="project" value="UniProtKB-KW"/>
</dbReference>
<dbReference type="Gene3D" id="3.40.50.1000">
    <property type="entry name" value="HAD superfamily/HAD-like"/>
    <property type="match status" value="1"/>
</dbReference>
<organism evidence="4 5">
    <name type="scientific">Thorsellia anophelis DSM 18579</name>
    <dbReference type="NCBI Taxonomy" id="1123402"/>
    <lineage>
        <taxon>Bacteria</taxon>
        <taxon>Pseudomonadati</taxon>
        <taxon>Pseudomonadota</taxon>
        <taxon>Gammaproteobacteria</taxon>
        <taxon>Enterobacterales</taxon>
        <taxon>Thorselliaceae</taxon>
        <taxon>Thorsellia</taxon>
    </lineage>
</organism>
<keyword evidence="2 4" id="KW-0378">Hydrolase</keyword>
<dbReference type="InterPro" id="IPR006385">
    <property type="entry name" value="HAD_hydro_SerB1"/>
</dbReference>
<reference evidence="5" key="1">
    <citation type="submission" date="2016-10" db="EMBL/GenBank/DDBJ databases">
        <authorList>
            <person name="Varghese N."/>
            <person name="Submissions S."/>
        </authorList>
    </citation>
    <scope>NUCLEOTIDE SEQUENCE [LARGE SCALE GENOMIC DNA]</scope>
    <source>
        <strain evidence="5">DSM 18579</strain>
    </source>
</reference>
<dbReference type="STRING" id="1123402.SAMN02583745_02924"/>
<evidence type="ECO:0000313" key="5">
    <source>
        <dbReference type="Proteomes" id="UP000242642"/>
    </source>
</evidence>